<dbReference type="Proteomes" id="UP000050413">
    <property type="component" value="Unassembled WGS sequence"/>
</dbReference>
<protein>
    <submittedName>
        <fullName evidence="3">Flp pilus-assembly TadE/G-like</fullName>
    </submittedName>
    <submittedName>
        <fullName evidence="4">Tad secretion system membrane component TadG</fullName>
    </submittedName>
</protein>
<dbReference type="Proteomes" id="UP000182045">
    <property type="component" value="Unassembled WGS sequence"/>
</dbReference>
<gene>
    <name evidence="4" type="primary">tadG</name>
    <name evidence="3" type="ORF">Ga0058931_1000</name>
    <name evidence="4" type="ORF">HLUCCA05_09585</name>
</gene>
<comment type="caution">
    <text evidence="4">The sequence shown here is derived from an EMBL/GenBank/DDBJ whole genome shotgun (WGS) entry which is preliminary data.</text>
</comment>
<evidence type="ECO:0000313" key="4">
    <source>
        <dbReference type="EMBL" id="KPP92636.1"/>
    </source>
</evidence>
<dbReference type="OrthoDB" id="7522752at2"/>
<organism evidence="4 5">
    <name type="scientific">Roseibaca calidilacus</name>
    <dbReference type="NCBI Taxonomy" id="1666912"/>
    <lineage>
        <taxon>Bacteria</taxon>
        <taxon>Pseudomonadati</taxon>
        <taxon>Pseudomonadota</taxon>
        <taxon>Alphaproteobacteria</taxon>
        <taxon>Rhodobacterales</taxon>
        <taxon>Paracoccaceae</taxon>
        <taxon>Roseinatronobacter</taxon>
    </lineage>
</organism>
<sequence>MNKYTRFKGPMRKALSRMAQTYIRTEDGTIVVFGLIIFVLMLMVSGMAVDMMRYESERVRLQGTSDRAVLAATSLKNSNASMTPEELVQAYFDAEGLGEFASGNIEVSGTPETGRTVRVTPSAQMDTMFLRMSAVDHLDMIAPAAAVEGTGIATKIEIVMVLDASGSMGSYTSTGNTRLEEMKLAAKSFADEILTNNDPENVSISLVTYDSWVLPTTGMLNHMLDVSGTGACLEFDDWADVRAGNGPPAHSNAGGNGNGGMSGNGNGPPWATVGRNSTNAPASRRHCSTDPTFEIKPMMNDLVTFEQNIDSITTRGTTSIDLGARFGAMMLDPDMRGFIDSLIDDGTLPEAMRGRPFDWDEPGVQRVMVLLTDGENCCGSRFSTPVQDDNTLAVCQGMRANDVTVYTVSFDAPAGAIDLLSQCASSPNHFFNSGGDALVTAFDAIATNVQVQALRLTE</sequence>
<dbReference type="PROSITE" id="PS50234">
    <property type="entry name" value="VWFA"/>
    <property type="match status" value="1"/>
</dbReference>
<dbReference type="Pfam" id="PF13400">
    <property type="entry name" value="Tad"/>
    <property type="match status" value="1"/>
</dbReference>
<name>A0A0P7W6T3_9RHOB</name>
<dbReference type="Gene3D" id="3.40.50.410">
    <property type="entry name" value="von Willebrand factor, type A domain"/>
    <property type="match status" value="2"/>
</dbReference>
<keyword evidence="6" id="KW-1185">Reference proteome</keyword>
<dbReference type="RefSeq" id="WP_072245361.1">
    <property type="nucleotide sequence ID" value="NZ_FBYC01000004.1"/>
</dbReference>
<dbReference type="SMART" id="SM00327">
    <property type="entry name" value="VWA"/>
    <property type="match status" value="1"/>
</dbReference>
<feature type="domain" description="VWFA" evidence="2">
    <location>
        <begin position="157"/>
        <end position="445"/>
    </location>
</feature>
<feature type="region of interest" description="Disordered" evidence="1">
    <location>
        <begin position="246"/>
        <end position="291"/>
    </location>
</feature>
<evidence type="ECO:0000313" key="6">
    <source>
        <dbReference type="Proteomes" id="UP000182045"/>
    </source>
</evidence>
<dbReference type="SUPFAM" id="SSF53300">
    <property type="entry name" value="vWA-like"/>
    <property type="match status" value="1"/>
</dbReference>
<evidence type="ECO:0000259" key="2">
    <source>
        <dbReference type="PROSITE" id="PS50234"/>
    </source>
</evidence>
<dbReference type="EMBL" id="LJSG01000011">
    <property type="protein sequence ID" value="KPP92636.1"/>
    <property type="molecule type" value="Genomic_DNA"/>
</dbReference>
<proteinExistence type="predicted"/>
<dbReference type="InterPro" id="IPR036465">
    <property type="entry name" value="vWFA_dom_sf"/>
</dbReference>
<reference evidence="4 5" key="1">
    <citation type="submission" date="2015-09" db="EMBL/GenBank/DDBJ databases">
        <title>Identification and resolution of microdiversity through metagenomic sequencing of parallel consortia.</title>
        <authorList>
            <person name="Nelson W.C."/>
            <person name="Romine M.F."/>
            <person name="Lindemann S.R."/>
        </authorList>
    </citation>
    <scope>NUCLEOTIDE SEQUENCE [LARGE SCALE GENOMIC DNA]</scope>
    <source>
        <strain evidence="4">HL-91</strain>
    </source>
</reference>
<accession>A0A0P7W6T3</accession>
<dbReference type="AlphaFoldDB" id="A0A0P7W6T3"/>
<dbReference type="EMBL" id="FBYC01000004">
    <property type="protein sequence ID" value="CUX80292.1"/>
    <property type="molecule type" value="Genomic_DNA"/>
</dbReference>
<evidence type="ECO:0000313" key="3">
    <source>
        <dbReference type="EMBL" id="CUX80292.1"/>
    </source>
</evidence>
<dbReference type="InterPro" id="IPR002035">
    <property type="entry name" value="VWF_A"/>
</dbReference>
<feature type="compositionally biased region" description="Gly residues" evidence="1">
    <location>
        <begin position="254"/>
        <end position="266"/>
    </location>
</feature>
<evidence type="ECO:0000256" key="1">
    <source>
        <dbReference type="SAM" id="MobiDB-lite"/>
    </source>
</evidence>
<dbReference type="STRING" id="1666912.Ga0058931_1000"/>
<dbReference type="InterPro" id="IPR028087">
    <property type="entry name" value="Tad_N"/>
</dbReference>
<reference evidence="3 6" key="2">
    <citation type="submission" date="2016-01" db="EMBL/GenBank/DDBJ databases">
        <authorList>
            <person name="Varghese N."/>
        </authorList>
    </citation>
    <scope>NUCLEOTIDE SEQUENCE [LARGE SCALE GENOMIC DNA]</scope>
    <source>
        <strain evidence="3 6">HL-91</strain>
    </source>
</reference>
<evidence type="ECO:0000313" key="5">
    <source>
        <dbReference type="Proteomes" id="UP000050413"/>
    </source>
</evidence>